<sequence>MYPSFLNCGNILSIKQQEVIFHGKNNFRQYLRPFARAGEQI</sequence>
<reference evidence="1 2" key="2">
    <citation type="submission" date="2007-04" db="EMBL/GenBank/DDBJ databases">
        <title>Draft genome sequence of Ruminococcus obeum (ATCC 29174).</title>
        <authorList>
            <person name="Sudarsanam P."/>
            <person name="Ley R."/>
            <person name="Guruge J."/>
            <person name="Turnbaugh P.J."/>
            <person name="Mahowald M."/>
            <person name="Liep D."/>
            <person name="Gordon J."/>
        </authorList>
    </citation>
    <scope>NUCLEOTIDE SEQUENCE [LARGE SCALE GENOMIC DNA]</scope>
    <source>
        <strain evidence="1 2">ATCC 29174</strain>
    </source>
</reference>
<protein>
    <submittedName>
        <fullName evidence="1">Uncharacterized protein</fullName>
    </submittedName>
</protein>
<comment type="caution">
    <text evidence="1">The sequence shown here is derived from an EMBL/GenBank/DDBJ whole genome shotgun (WGS) entry which is preliminary data.</text>
</comment>
<reference evidence="1 2" key="1">
    <citation type="submission" date="2007-03" db="EMBL/GenBank/DDBJ databases">
        <authorList>
            <person name="Fulton L."/>
            <person name="Clifton S."/>
            <person name="Fulton B."/>
            <person name="Xu J."/>
            <person name="Minx P."/>
            <person name="Pepin K.H."/>
            <person name="Johnson M."/>
            <person name="Thiruvilangam P."/>
            <person name="Bhonagiri V."/>
            <person name="Nash W.E."/>
            <person name="Mardis E.R."/>
            <person name="Wilson R.K."/>
        </authorList>
    </citation>
    <scope>NUCLEOTIDE SEQUENCE [LARGE SCALE GENOMIC DNA]</scope>
    <source>
        <strain evidence="1 2">ATCC 29174</strain>
    </source>
</reference>
<dbReference type="AlphaFoldDB" id="A5ZTL6"/>
<organism evidence="1 2">
    <name type="scientific">Blautia obeum ATCC 29174</name>
    <dbReference type="NCBI Taxonomy" id="411459"/>
    <lineage>
        <taxon>Bacteria</taxon>
        <taxon>Bacillati</taxon>
        <taxon>Bacillota</taxon>
        <taxon>Clostridia</taxon>
        <taxon>Lachnospirales</taxon>
        <taxon>Lachnospiraceae</taxon>
        <taxon>Blautia</taxon>
    </lineage>
</organism>
<dbReference type="EMBL" id="AAVO02000010">
    <property type="protein sequence ID" value="EDM86937.1"/>
    <property type="molecule type" value="Genomic_DNA"/>
</dbReference>
<evidence type="ECO:0000313" key="1">
    <source>
        <dbReference type="EMBL" id="EDM86937.1"/>
    </source>
</evidence>
<evidence type="ECO:0000313" key="2">
    <source>
        <dbReference type="Proteomes" id="UP000006002"/>
    </source>
</evidence>
<proteinExistence type="predicted"/>
<accession>A5ZTL6</accession>
<dbReference type="HOGENOM" id="CLU_3266491_0_0_9"/>
<gene>
    <name evidence="1" type="ORF">RUMOBE_02345</name>
</gene>
<dbReference type="Proteomes" id="UP000006002">
    <property type="component" value="Unassembled WGS sequence"/>
</dbReference>
<name>A5ZTL6_9FIRM</name>